<feature type="region of interest" description="Disordered" evidence="10">
    <location>
        <begin position="50"/>
        <end position="98"/>
    </location>
</feature>
<dbReference type="SMR" id="A0A067GV94"/>
<keyword evidence="13" id="KW-1185">Reference proteome</keyword>
<keyword evidence="6" id="KW-0832">Ubl conjugation</keyword>
<dbReference type="InterPro" id="IPR018866">
    <property type="entry name" value="Znf-4CXXC_R1"/>
</dbReference>
<evidence type="ECO:0000256" key="4">
    <source>
        <dbReference type="ARBA" id="ARBA00022499"/>
    </source>
</evidence>
<evidence type="ECO:0000256" key="6">
    <source>
        <dbReference type="ARBA" id="ARBA00022843"/>
    </source>
</evidence>
<keyword evidence="7" id="KW-0805">Transcription regulation</keyword>
<evidence type="ECO:0000313" key="12">
    <source>
        <dbReference type="EMBL" id="KDO79372.1"/>
    </source>
</evidence>
<keyword evidence="4" id="KW-1017">Isopeptide bond</keyword>
<evidence type="ECO:0000256" key="10">
    <source>
        <dbReference type="SAM" id="MobiDB-lite"/>
    </source>
</evidence>
<feature type="region of interest" description="Disordered" evidence="10">
    <location>
        <begin position="450"/>
        <end position="513"/>
    </location>
</feature>
<sequence length="513" mass="58221">MSKTLKETKENPKTHNRNGQQTPSMSLYEQSREERIKENIQRLQQLGVIDLSQKLNSAVRPKRAPKHSRSDSRPSTPVLQSGPLRRSSRLQNATPVSYSEVMLSKKDKGLDDKDVKLEEGSKPEVYTEEHEKLLGKTERSWTFFVDGYGEDGRRIYDPVKGKTCHQCRQKTLGHRTHCSECNMVQGQFCGDCLYMRYGEHVLEALENPNWICPVCRGICNCSLCRQAKGWCPTGPLYKKISSLGFKSVAHYLIQTQRAQTTLEKIPDTVNQASAKRSLSFSDREALSKDSSQVNENEPVKIKPQDTEDLNIDKECNMQGSSCPSTSNNNNTSRKRSLLFSNIENESKNVDSTEVDLKVQNHFGFSTPQLEEETSNGFKAEEEKKLYNLGNDSDIALDSCQKSEKKHAAIKRIPDSIGGRLRQRRRKGNDHDDIELPLVNEKRLEVKQALSNTFPVKEKDMPVSDVTPEQMNKPDQDSKGGRSRQMDIEEEIKSSIAPGPDSIARRLRPRYKTT</sequence>
<keyword evidence="9" id="KW-0539">Nucleus</keyword>
<dbReference type="Proteomes" id="UP000027120">
    <property type="component" value="Unassembled WGS sequence"/>
</dbReference>
<keyword evidence="5" id="KW-0597">Phosphoprotein</keyword>
<gene>
    <name evidence="12" type="ORF">CISIN_1g010294mg</name>
</gene>
<evidence type="ECO:0000256" key="5">
    <source>
        <dbReference type="ARBA" id="ARBA00022553"/>
    </source>
</evidence>
<evidence type="ECO:0000256" key="1">
    <source>
        <dbReference type="ARBA" id="ARBA00004123"/>
    </source>
</evidence>
<feature type="compositionally biased region" description="Basic and acidic residues" evidence="10">
    <location>
        <begin position="297"/>
        <end position="308"/>
    </location>
</feature>
<dbReference type="InterPro" id="IPR040221">
    <property type="entry name" value="CDCA7/CDA7L"/>
</dbReference>
<dbReference type="PANTHER" id="PTHR31169:SF23">
    <property type="entry name" value="OS03G0572250 PROTEIN"/>
    <property type="match status" value="1"/>
</dbReference>
<proteinExistence type="predicted"/>
<evidence type="ECO:0000256" key="3">
    <source>
        <dbReference type="ARBA" id="ARBA00022490"/>
    </source>
</evidence>
<organism evidence="12 13">
    <name type="scientific">Citrus sinensis</name>
    <name type="common">Sweet orange</name>
    <name type="synonym">Citrus aurantium var. sinensis</name>
    <dbReference type="NCBI Taxonomy" id="2711"/>
    <lineage>
        <taxon>Eukaryota</taxon>
        <taxon>Viridiplantae</taxon>
        <taxon>Streptophyta</taxon>
        <taxon>Embryophyta</taxon>
        <taxon>Tracheophyta</taxon>
        <taxon>Spermatophyta</taxon>
        <taxon>Magnoliopsida</taxon>
        <taxon>eudicotyledons</taxon>
        <taxon>Gunneridae</taxon>
        <taxon>Pentapetalae</taxon>
        <taxon>rosids</taxon>
        <taxon>malvids</taxon>
        <taxon>Sapindales</taxon>
        <taxon>Rutaceae</taxon>
        <taxon>Aurantioideae</taxon>
        <taxon>Citrus</taxon>
    </lineage>
</organism>
<feature type="compositionally biased region" description="Basic residues" evidence="10">
    <location>
        <begin position="504"/>
        <end position="513"/>
    </location>
</feature>
<dbReference type="GO" id="GO:0006355">
    <property type="term" value="P:regulation of DNA-templated transcription"/>
    <property type="evidence" value="ECO:0007669"/>
    <property type="project" value="InterPro"/>
</dbReference>
<protein>
    <recommendedName>
        <fullName evidence="11">Zinc-finger domain-containing protein</fullName>
    </recommendedName>
</protein>
<evidence type="ECO:0000256" key="2">
    <source>
        <dbReference type="ARBA" id="ARBA00004496"/>
    </source>
</evidence>
<dbReference type="GO" id="GO:0005634">
    <property type="term" value="C:nucleus"/>
    <property type="evidence" value="ECO:0000318"/>
    <property type="project" value="GO_Central"/>
</dbReference>
<feature type="compositionally biased region" description="Polar residues" evidence="10">
    <location>
        <begin position="17"/>
        <end position="29"/>
    </location>
</feature>
<dbReference type="AlphaFoldDB" id="A0A067GV94"/>
<dbReference type="EMBL" id="KK784878">
    <property type="protein sequence ID" value="KDO79372.1"/>
    <property type="molecule type" value="Genomic_DNA"/>
</dbReference>
<keyword evidence="3" id="KW-0963">Cytoplasm</keyword>
<dbReference type="PaxDb" id="2711-XP_006466669.1"/>
<dbReference type="PANTHER" id="PTHR31169">
    <property type="entry name" value="OS05G0300700 PROTEIN"/>
    <property type="match status" value="1"/>
</dbReference>
<name>A0A067GV94_CITSI</name>
<dbReference type="eggNOG" id="ENOG502QWH1">
    <property type="taxonomic scope" value="Eukaryota"/>
</dbReference>
<evidence type="ECO:0000256" key="7">
    <source>
        <dbReference type="ARBA" id="ARBA00023015"/>
    </source>
</evidence>
<feature type="region of interest" description="Disordered" evidence="10">
    <location>
        <begin position="280"/>
        <end position="308"/>
    </location>
</feature>
<feature type="compositionally biased region" description="Basic and acidic residues" evidence="10">
    <location>
        <begin position="471"/>
        <end position="492"/>
    </location>
</feature>
<keyword evidence="8" id="KW-0804">Transcription</keyword>
<accession>A0A067GV94</accession>
<evidence type="ECO:0000313" key="13">
    <source>
        <dbReference type="Proteomes" id="UP000027120"/>
    </source>
</evidence>
<comment type="subcellular location">
    <subcellularLocation>
        <location evidence="2">Cytoplasm</location>
    </subcellularLocation>
    <subcellularLocation>
        <location evidence="1">Nucleus</location>
    </subcellularLocation>
</comment>
<evidence type="ECO:0000259" key="11">
    <source>
        <dbReference type="Pfam" id="PF10497"/>
    </source>
</evidence>
<feature type="domain" description="Zinc-finger" evidence="11">
    <location>
        <begin position="156"/>
        <end position="252"/>
    </location>
</feature>
<evidence type="ECO:0000256" key="8">
    <source>
        <dbReference type="ARBA" id="ARBA00023163"/>
    </source>
</evidence>
<feature type="region of interest" description="Disordered" evidence="10">
    <location>
        <begin position="1"/>
        <end position="36"/>
    </location>
</feature>
<reference evidence="12 13" key="1">
    <citation type="submission" date="2014-04" db="EMBL/GenBank/DDBJ databases">
        <authorList>
            <consortium name="International Citrus Genome Consortium"/>
            <person name="Gmitter F."/>
            <person name="Chen C."/>
            <person name="Farmerie W."/>
            <person name="Harkins T."/>
            <person name="Desany B."/>
            <person name="Mohiuddin M."/>
            <person name="Kodira C."/>
            <person name="Borodovsky M."/>
            <person name="Lomsadze A."/>
            <person name="Burns P."/>
            <person name="Jenkins J."/>
            <person name="Prochnik S."/>
            <person name="Shu S."/>
            <person name="Chapman J."/>
            <person name="Pitluck S."/>
            <person name="Schmutz J."/>
            <person name="Rokhsar D."/>
        </authorList>
    </citation>
    <scope>NUCLEOTIDE SEQUENCE</scope>
</reference>
<evidence type="ECO:0000256" key="9">
    <source>
        <dbReference type="ARBA" id="ARBA00023242"/>
    </source>
</evidence>
<dbReference type="Pfam" id="PF10497">
    <property type="entry name" value="zf-4CXXC_R1"/>
    <property type="match status" value="1"/>
</dbReference>
<feature type="compositionally biased region" description="Basic and acidic residues" evidence="10">
    <location>
        <begin position="1"/>
        <end position="13"/>
    </location>
</feature>
<dbReference type="GO" id="GO:0005737">
    <property type="term" value="C:cytoplasm"/>
    <property type="evidence" value="ECO:0007669"/>
    <property type="project" value="UniProtKB-SubCell"/>
</dbReference>